<accession>A0A815N5E1</accession>
<evidence type="ECO:0000256" key="2">
    <source>
        <dbReference type="ARBA" id="ARBA00004481"/>
    </source>
</evidence>
<comment type="similarity">
    <text evidence="4">Belongs to the CDIP1/LITAF family.</text>
</comment>
<evidence type="ECO:0000256" key="7">
    <source>
        <dbReference type="ARBA" id="ARBA00023136"/>
    </source>
</evidence>
<keyword evidence="8" id="KW-0812">Transmembrane</keyword>
<keyword evidence="12" id="KW-1185">Reference proteome</keyword>
<dbReference type="Proteomes" id="UP000663870">
    <property type="component" value="Unassembled WGS sequence"/>
</dbReference>
<dbReference type="GO" id="GO:0031902">
    <property type="term" value="C:late endosome membrane"/>
    <property type="evidence" value="ECO:0007669"/>
    <property type="project" value="UniProtKB-SubCell"/>
</dbReference>
<keyword evidence="7 8" id="KW-0472">Membrane</keyword>
<comment type="subcellular location">
    <subcellularLocation>
        <location evidence="2">Endosome membrane</location>
        <topology evidence="2">Peripheral membrane protein</topology>
    </subcellularLocation>
    <subcellularLocation>
        <location evidence="1">Late endosome membrane</location>
    </subcellularLocation>
    <subcellularLocation>
        <location evidence="3">Lysosome membrane</location>
        <topology evidence="3">Peripheral membrane protein</topology>
        <orientation evidence="3">Cytoplasmic side</orientation>
    </subcellularLocation>
</comment>
<protein>
    <recommendedName>
        <fullName evidence="9">LITAF domain-containing protein</fullName>
    </recommendedName>
</protein>
<dbReference type="InterPro" id="IPR006629">
    <property type="entry name" value="LITAF"/>
</dbReference>
<evidence type="ECO:0000256" key="3">
    <source>
        <dbReference type="ARBA" id="ARBA00004630"/>
    </source>
</evidence>
<dbReference type="InterPro" id="IPR037519">
    <property type="entry name" value="LITAF_fam"/>
</dbReference>
<dbReference type="AlphaFoldDB" id="A0A815N5E1"/>
<comment type="caution">
    <text evidence="11">The sequence shown here is derived from an EMBL/GenBank/DDBJ whole genome shotgun (WGS) entry which is preliminary data.</text>
</comment>
<dbReference type="Pfam" id="PF10601">
    <property type="entry name" value="zf-LITAF-like"/>
    <property type="match status" value="1"/>
</dbReference>
<evidence type="ECO:0000313" key="12">
    <source>
        <dbReference type="Proteomes" id="UP000663870"/>
    </source>
</evidence>
<evidence type="ECO:0000313" key="10">
    <source>
        <dbReference type="EMBL" id="CAF1171304.1"/>
    </source>
</evidence>
<evidence type="ECO:0000256" key="1">
    <source>
        <dbReference type="ARBA" id="ARBA00004414"/>
    </source>
</evidence>
<evidence type="ECO:0000256" key="5">
    <source>
        <dbReference type="ARBA" id="ARBA00022723"/>
    </source>
</evidence>
<dbReference type="SMART" id="SM00714">
    <property type="entry name" value="LITAF"/>
    <property type="match status" value="1"/>
</dbReference>
<sequence length="131" mass="14812">MSVAPPPSYNAQVYNNYQTAPPELIMDQPVFIGTPTFIPSNHPVQCVCPRCQQPITTRTEKENGLLTWLFFGGLFLLGCWLGCWLIPFCVDDCKDTAHYCPNCSQLLGVKNSCHSGLLDEQYQRQFFVLFS</sequence>
<dbReference type="Proteomes" id="UP000663854">
    <property type="component" value="Unassembled WGS sequence"/>
</dbReference>
<dbReference type="PANTHER" id="PTHR23292">
    <property type="entry name" value="LIPOPOLYSACCHARIDE-INDUCED TUMOR NECROSIS FACTOR-ALPHA FACTOR"/>
    <property type="match status" value="1"/>
</dbReference>
<dbReference type="PROSITE" id="PS51837">
    <property type="entry name" value="LITAF"/>
    <property type="match status" value="1"/>
</dbReference>
<name>A0A815N5E1_9BILA</name>
<keyword evidence="8" id="KW-1133">Transmembrane helix</keyword>
<evidence type="ECO:0000256" key="8">
    <source>
        <dbReference type="SAM" id="Phobius"/>
    </source>
</evidence>
<reference evidence="11" key="1">
    <citation type="submission" date="2021-02" db="EMBL/GenBank/DDBJ databases">
        <authorList>
            <person name="Nowell W R."/>
        </authorList>
    </citation>
    <scope>NUCLEOTIDE SEQUENCE</scope>
</reference>
<dbReference type="GO" id="GO:0005765">
    <property type="term" value="C:lysosomal membrane"/>
    <property type="evidence" value="ECO:0007669"/>
    <property type="project" value="UniProtKB-SubCell"/>
</dbReference>
<proteinExistence type="inferred from homology"/>
<keyword evidence="6" id="KW-0862">Zinc</keyword>
<evidence type="ECO:0000256" key="4">
    <source>
        <dbReference type="ARBA" id="ARBA00005975"/>
    </source>
</evidence>
<evidence type="ECO:0000256" key="6">
    <source>
        <dbReference type="ARBA" id="ARBA00022833"/>
    </source>
</evidence>
<dbReference type="PANTHER" id="PTHR23292:SF6">
    <property type="entry name" value="FI16602P1-RELATED"/>
    <property type="match status" value="1"/>
</dbReference>
<dbReference type="GO" id="GO:0008270">
    <property type="term" value="F:zinc ion binding"/>
    <property type="evidence" value="ECO:0007669"/>
    <property type="project" value="TreeGrafter"/>
</dbReference>
<evidence type="ECO:0000259" key="9">
    <source>
        <dbReference type="PROSITE" id="PS51837"/>
    </source>
</evidence>
<dbReference type="EMBL" id="CAJNOL010001829">
    <property type="protein sequence ID" value="CAF1425017.1"/>
    <property type="molecule type" value="Genomic_DNA"/>
</dbReference>
<organism evidence="11 12">
    <name type="scientific">Rotaria sordida</name>
    <dbReference type="NCBI Taxonomy" id="392033"/>
    <lineage>
        <taxon>Eukaryota</taxon>
        <taxon>Metazoa</taxon>
        <taxon>Spiralia</taxon>
        <taxon>Gnathifera</taxon>
        <taxon>Rotifera</taxon>
        <taxon>Eurotatoria</taxon>
        <taxon>Bdelloidea</taxon>
        <taxon>Philodinida</taxon>
        <taxon>Philodinidae</taxon>
        <taxon>Rotaria</taxon>
    </lineage>
</organism>
<dbReference type="EMBL" id="CAJNOH010001067">
    <property type="protein sequence ID" value="CAF1171304.1"/>
    <property type="molecule type" value="Genomic_DNA"/>
</dbReference>
<evidence type="ECO:0000313" key="11">
    <source>
        <dbReference type="EMBL" id="CAF1425017.1"/>
    </source>
</evidence>
<feature type="domain" description="LITAF" evidence="9">
    <location>
        <begin position="28"/>
        <end position="112"/>
    </location>
</feature>
<feature type="transmembrane region" description="Helical" evidence="8">
    <location>
        <begin position="65"/>
        <end position="87"/>
    </location>
</feature>
<keyword evidence="5" id="KW-0479">Metal-binding</keyword>
<gene>
    <name evidence="11" type="ORF">JXQ802_LOCUS36085</name>
    <name evidence="10" type="ORF">PYM288_LOCUS23288</name>
</gene>